<dbReference type="EMBL" id="CP008889">
    <property type="protein sequence ID" value="AIF40154.1"/>
    <property type="molecule type" value="Genomic_DNA"/>
</dbReference>
<evidence type="ECO:0000313" key="3">
    <source>
        <dbReference type="Proteomes" id="UP000027986"/>
    </source>
</evidence>
<dbReference type="HOGENOM" id="CLU_2933769_0_0_11"/>
<gene>
    <name evidence="2" type="ORF">HX89_03385</name>
</gene>
<dbReference type="OrthoDB" id="9911664at2"/>
<dbReference type="AlphaFoldDB" id="A0A075JE23"/>
<dbReference type="KEGG" id="dni:HX89_03385"/>
<keyword evidence="3" id="KW-1185">Reference proteome</keyword>
<feature type="region of interest" description="Disordered" evidence="1">
    <location>
        <begin position="1"/>
        <end position="60"/>
    </location>
</feature>
<sequence>MTVATDAVFEMPEDGDNDGERLSEQDASNIDTPDAGGEADTVDEDNVPHSGLDGDKLQEN</sequence>
<reference evidence="2 3" key="1">
    <citation type="submission" date="2014-07" db="EMBL/GenBank/DDBJ databases">
        <title>Genome Sequencing of Dermacoccus nishinomiyaensis.</title>
        <authorList>
            <person name="Hong K.W."/>
            <person name="Chan K.G."/>
        </authorList>
    </citation>
    <scope>NUCLEOTIDE SEQUENCE [LARGE SCALE GENOMIC DNA]</scope>
    <source>
        <strain evidence="2 3">M25</strain>
    </source>
</reference>
<organism evidence="2 3">
    <name type="scientific">Dermacoccus nishinomiyaensis</name>
    <dbReference type="NCBI Taxonomy" id="1274"/>
    <lineage>
        <taxon>Bacteria</taxon>
        <taxon>Bacillati</taxon>
        <taxon>Actinomycetota</taxon>
        <taxon>Actinomycetes</taxon>
        <taxon>Micrococcales</taxon>
        <taxon>Dermacoccaceae</taxon>
        <taxon>Dermacoccus</taxon>
    </lineage>
</organism>
<dbReference type="GeneID" id="41840258"/>
<name>A0A075JE23_9MICO</name>
<accession>A0A075JE23</accession>
<evidence type="ECO:0000313" key="2">
    <source>
        <dbReference type="EMBL" id="AIF40154.1"/>
    </source>
</evidence>
<dbReference type="Proteomes" id="UP000027986">
    <property type="component" value="Chromosome"/>
</dbReference>
<dbReference type="RefSeq" id="WP_038566985.1">
    <property type="nucleotide sequence ID" value="NZ_CAKZHM010000076.1"/>
</dbReference>
<evidence type="ECO:0000256" key="1">
    <source>
        <dbReference type="SAM" id="MobiDB-lite"/>
    </source>
</evidence>
<protein>
    <submittedName>
        <fullName evidence="2">Uncharacterized protein</fullName>
    </submittedName>
</protein>
<proteinExistence type="predicted"/>